<keyword evidence="2 3" id="KW-0040">ANK repeat</keyword>
<dbReference type="PANTHER" id="PTHR24188:SF29">
    <property type="entry name" value="GH09064P"/>
    <property type="match status" value="1"/>
</dbReference>
<evidence type="ECO:0000256" key="2">
    <source>
        <dbReference type="ARBA" id="ARBA00023043"/>
    </source>
</evidence>
<dbReference type="RefSeq" id="XP_001311168.1">
    <property type="nucleotide sequence ID" value="XM_001311167.1"/>
</dbReference>
<keyword evidence="6" id="KW-1185">Reference proteome</keyword>
<dbReference type="SUPFAM" id="SSF48403">
    <property type="entry name" value="Ankyrin repeat"/>
    <property type="match status" value="1"/>
</dbReference>
<dbReference type="InterPro" id="IPR002110">
    <property type="entry name" value="Ankyrin_rpt"/>
</dbReference>
<name>A2FA30_TRIV3</name>
<dbReference type="AlphaFoldDB" id="A2FA30"/>
<gene>
    <name evidence="5" type="ORF">TVAG_010150</name>
</gene>
<sequence>MNLNYEYIAAHISDYIQNENFFDTFDISDIKAIMKYSRLTADQYVSLLQQSSSSLTSKDIYISTRKANVTIQNFEDVVSILKIVKKYMKFNVFDGIIDFINENNKQLLDSTKEIKKLQTEIKALQNQIQNASKETTTTQINESHNSSKEFLDKLSFLKETNDFYSVYKFFEELSSEGNREMISKACEEGLWKKTYYNENNVLHLASERGNLNLVKSLIECGCDKEANDLYG</sequence>
<dbReference type="EMBL" id="DS113683">
    <property type="protein sequence ID" value="EAX98238.1"/>
    <property type="molecule type" value="Genomic_DNA"/>
</dbReference>
<organism evidence="5 6">
    <name type="scientific">Trichomonas vaginalis (strain ATCC PRA-98 / G3)</name>
    <dbReference type="NCBI Taxonomy" id="412133"/>
    <lineage>
        <taxon>Eukaryota</taxon>
        <taxon>Metamonada</taxon>
        <taxon>Parabasalia</taxon>
        <taxon>Trichomonadida</taxon>
        <taxon>Trichomonadidae</taxon>
        <taxon>Trichomonas</taxon>
    </lineage>
</organism>
<dbReference type="InParanoid" id="A2FA30"/>
<dbReference type="SMR" id="A2FA30"/>
<feature type="repeat" description="ANK" evidence="3">
    <location>
        <begin position="197"/>
        <end position="229"/>
    </location>
</feature>
<evidence type="ECO:0000313" key="6">
    <source>
        <dbReference type="Proteomes" id="UP000001542"/>
    </source>
</evidence>
<dbReference type="KEGG" id="tva:4756033"/>
<reference evidence="5" key="1">
    <citation type="submission" date="2006-10" db="EMBL/GenBank/DDBJ databases">
        <authorList>
            <person name="Amadeo P."/>
            <person name="Zhao Q."/>
            <person name="Wortman J."/>
            <person name="Fraser-Liggett C."/>
            <person name="Carlton J."/>
        </authorList>
    </citation>
    <scope>NUCLEOTIDE SEQUENCE</scope>
    <source>
        <strain evidence="5">G3</strain>
    </source>
</reference>
<evidence type="ECO:0000256" key="1">
    <source>
        <dbReference type="ARBA" id="ARBA00022737"/>
    </source>
</evidence>
<dbReference type="PANTHER" id="PTHR24188">
    <property type="entry name" value="ANKYRIN REPEAT PROTEIN"/>
    <property type="match status" value="1"/>
</dbReference>
<protein>
    <submittedName>
        <fullName evidence="5">Uncharacterized protein</fullName>
    </submittedName>
</protein>
<evidence type="ECO:0000256" key="3">
    <source>
        <dbReference type="PROSITE-ProRule" id="PRU00023"/>
    </source>
</evidence>
<evidence type="ECO:0000313" key="5">
    <source>
        <dbReference type="EMBL" id="EAX98238.1"/>
    </source>
</evidence>
<dbReference type="InterPro" id="IPR036770">
    <property type="entry name" value="Ankyrin_rpt-contain_sf"/>
</dbReference>
<feature type="coiled-coil region" evidence="4">
    <location>
        <begin position="100"/>
        <end position="141"/>
    </location>
</feature>
<dbReference type="VEuPathDB" id="TrichDB:TVAG_010150"/>
<dbReference type="Proteomes" id="UP000001542">
    <property type="component" value="Unassembled WGS sequence"/>
</dbReference>
<dbReference type="PROSITE" id="PS50088">
    <property type="entry name" value="ANK_REPEAT"/>
    <property type="match status" value="1"/>
</dbReference>
<keyword evidence="4" id="KW-0175">Coiled coil</keyword>
<dbReference type="Gene3D" id="1.25.40.20">
    <property type="entry name" value="Ankyrin repeat-containing domain"/>
    <property type="match status" value="1"/>
</dbReference>
<evidence type="ECO:0000256" key="4">
    <source>
        <dbReference type="SAM" id="Coils"/>
    </source>
</evidence>
<dbReference type="PROSITE" id="PS50297">
    <property type="entry name" value="ANK_REP_REGION"/>
    <property type="match status" value="1"/>
</dbReference>
<reference evidence="5" key="2">
    <citation type="journal article" date="2007" name="Science">
        <title>Draft genome sequence of the sexually transmitted pathogen Trichomonas vaginalis.</title>
        <authorList>
            <person name="Carlton J.M."/>
            <person name="Hirt R.P."/>
            <person name="Silva J.C."/>
            <person name="Delcher A.L."/>
            <person name="Schatz M."/>
            <person name="Zhao Q."/>
            <person name="Wortman J.R."/>
            <person name="Bidwell S.L."/>
            <person name="Alsmark U.C.M."/>
            <person name="Besteiro S."/>
            <person name="Sicheritz-Ponten T."/>
            <person name="Noel C.J."/>
            <person name="Dacks J.B."/>
            <person name="Foster P.G."/>
            <person name="Simillion C."/>
            <person name="Van de Peer Y."/>
            <person name="Miranda-Saavedra D."/>
            <person name="Barton G.J."/>
            <person name="Westrop G.D."/>
            <person name="Mueller S."/>
            <person name="Dessi D."/>
            <person name="Fiori P.L."/>
            <person name="Ren Q."/>
            <person name="Paulsen I."/>
            <person name="Zhang H."/>
            <person name="Bastida-Corcuera F.D."/>
            <person name="Simoes-Barbosa A."/>
            <person name="Brown M.T."/>
            <person name="Hayes R.D."/>
            <person name="Mukherjee M."/>
            <person name="Okumura C.Y."/>
            <person name="Schneider R."/>
            <person name="Smith A.J."/>
            <person name="Vanacova S."/>
            <person name="Villalvazo M."/>
            <person name="Haas B.J."/>
            <person name="Pertea M."/>
            <person name="Feldblyum T.V."/>
            <person name="Utterback T.R."/>
            <person name="Shu C.L."/>
            <person name="Osoegawa K."/>
            <person name="de Jong P.J."/>
            <person name="Hrdy I."/>
            <person name="Horvathova L."/>
            <person name="Zubacova Z."/>
            <person name="Dolezal P."/>
            <person name="Malik S.B."/>
            <person name="Logsdon J.M. Jr."/>
            <person name="Henze K."/>
            <person name="Gupta A."/>
            <person name="Wang C.C."/>
            <person name="Dunne R.L."/>
            <person name="Upcroft J.A."/>
            <person name="Upcroft P."/>
            <person name="White O."/>
            <person name="Salzberg S.L."/>
            <person name="Tang P."/>
            <person name="Chiu C.-H."/>
            <person name="Lee Y.-S."/>
            <person name="Embley T.M."/>
            <person name="Coombs G.H."/>
            <person name="Mottram J.C."/>
            <person name="Tachezy J."/>
            <person name="Fraser-Liggett C.M."/>
            <person name="Johnson P.J."/>
        </authorList>
    </citation>
    <scope>NUCLEOTIDE SEQUENCE [LARGE SCALE GENOMIC DNA]</scope>
    <source>
        <strain evidence="5">G3</strain>
    </source>
</reference>
<keyword evidence="1" id="KW-0677">Repeat</keyword>
<accession>A2FA30</accession>
<proteinExistence type="predicted"/>
<dbReference type="VEuPathDB" id="TrichDB:TVAGG3_0082780"/>